<evidence type="ECO:0000259" key="1">
    <source>
        <dbReference type="Pfam" id="PF01872"/>
    </source>
</evidence>
<comment type="caution">
    <text evidence="2">The sequence shown here is derived from an EMBL/GenBank/DDBJ whole genome shotgun (WGS) entry which is preliminary data.</text>
</comment>
<reference evidence="2 3" key="1">
    <citation type="submission" date="2024-09" db="EMBL/GenBank/DDBJ databases">
        <authorList>
            <person name="Sun Q."/>
            <person name="Mori K."/>
        </authorList>
    </citation>
    <scope>NUCLEOTIDE SEQUENCE [LARGE SCALE GENOMIC DNA]</scope>
    <source>
        <strain evidence="2 3">CGMCC 1.15906</strain>
    </source>
</reference>
<evidence type="ECO:0000313" key="3">
    <source>
        <dbReference type="Proteomes" id="UP001589890"/>
    </source>
</evidence>
<dbReference type="Pfam" id="PF01872">
    <property type="entry name" value="RibD_C"/>
    <property type="match status" value="1"/>
</dbReference>
<dbReference type="InterPro" id="IPR002734">
    <property type="entry name" value="RibDG_C"/>
</dbReference>
<keyword evidence="3" id="KW-1185">Reference proteome</keyword>
<feature type="domain" description="Bacterial bifunctional deaminase-reductase C-terminal" evidence="1">
    <location>
        <begin position="6"/>
        <end position="185"/>
    </location>
</feature>
<organism evidence="2 3">
    <name type="scientific">Kribbella deserti</name>
    <dbReference type="NCBI Taxonomy" id="1926257"/>
    <lineage>
        <taxon>Bacteria</taxon>
        <taxon>Bacillati</taxon>
        <taxon>Actinomycetota</taxon>
        <taxon>Actinomycetes</taxon>
        <taxon>Propionibacteriales</taxon>
        <taxon>Kribbellaceae</taxon>
        <taxon>Kribbella</taxon>
    </lineage>
</organism>
<gene>
    <name evidence="2" type="ORF">ACFFGN_00790</name>
</gene>
<evidence type="ECO:0000313" key="2">
    <source>
        <dbReference type="EMBL" id="MFC0622580.1"/>
    </source>
</evidence>
<accession>A0ABV6QD66</accession>
<protein>
    <submittedName>
        <fullName evidence="2">Dihydrofolate reductase family protein</fullName>
    </submittedName>
</protein>
<proteinExistence type="predicted"/>
<dbReference type="PANTHER" id="PTHR38011:SF12">
    <property type="entry name" value="BIFUNCTIONAL DEAMINASE-REDUCTASE DOMAIN PROTEIN"/>
    <property type="match status" value="1"/>
</dbReference>
<name>A0ABV6QD66_9ACTN</name>
<dbReference type="RefSeq" id="WP_380043258.1">
    <property type="nucleotide sequence ID" value="NZ_JBHLTC010000001.1"/>
</dbReference>
<dbReference type="Proteomes" id="UP001589890">
    <property type="component" value="Unassembled WGS sequence"/>
</dbReference>
<dbReference type="InterPro" id="IPR050765">
    <property type="entry name" value="Riboflavin_Biosynth_HTPR"/>
</dbReference>
<dbReference type="InterPro" id="IPR024072">
    <property type="entry name" value="DHFR-like_dom_sf"/>
</dbReference>
<sequence>MASTVLYMSVSLDGFVTGPNVSPENGLGDGGERLHEWIFPADHAGDFDAAVQRLGPANRQIWNEMMSTGAVIAGRATFEPAGGWGGDHHDGVPIYILSRNPAPAWAADWPLVHYVNDLEFAVRAAKEAAGDKNVLVHGSGITQRALAAGLLDELELHLVPILLGAGQPLFGHPGPDPRTLERTRVLPGDSGVTHLHYRLNH</sequence>
<dbReference type="PANTHER" id="PTHR38011">
    <property type="entry name" value="DIHYDROFOLATE REDUCTASE FAMILY PROTEIN (AFU_ORTHOLOGUE AFUA_8G06820)"/>
    <property type="match status" value="1"/>
</dbReference>
<dbReference type="Gene3D" id="3.40.430.10">
    <property type="entry name" value="Dihydrofolate Reductase, subunit A"/>
    <property type="match status" value="1"/>
</dbReference>
<dbReference type="EMBL" id="JBHLTC010000001">
    <property type="protein sequence ID" value="MFC0622580.1"/>
    <property type="molecule type" value="Genomic_DNA"/>
</dbReference>
<dbReference type="SUPFAM" id="SSF53597">
    <property type="entry name" value="Dihydrofolate reductase-like"/>
    <property type="match status" value="1"/>
</dbReference>